<evidence type="ECO:0000256" key="2">
    <source>
        <dbReference type="SAM" id="MobiDB-lite"/>
    </source>
</evidence>
<dbReference type="Proteomes" id="UP001141327">
    <property type="component" value="Unassembled WGS sequence"/>
</dbReference>
<feature type="region of interest" description="Disordered" evidence="2">
    <location>
        <begin position="688"/>
        <end position="755"/>
    </location>
</feature>
<dbReference type="EMBL" id="JAPMOS010000014">
    <property type="protein sequence ID" value="KAJ4460190.1"/>
    <property type="molecule type" value="Genomic_DNA"/>
</dbReference>
<dbReference type="InterPro" id="IPR052942">
    <property type="entry name" value="LPS_cholinephosphotransferase"/>
</dbReference>
<gene>
    <name evidence="4" type="ORF">PAPYR_3579</name>
</gene>
<organism evidence="4 5">
    <name type="scientific">Paratrimastix pyriformis</name>
    <dbReference type="NCBI Taxonomy" id="342808"/>
    <lineage>
        <taxon>Eukaryota</taxon>
        <taxon>Metamonada</taxon>
        <taxon>Preaxostyla</taxon>
        <taxon>Paratrimastigidae</taxon>
        <taxon>Paratrimastix</taxon>
    </lineage>
</organism>
<proteinExistence type="predicted"/>
<dbReference type="PANTHER" id="PTHR43404:SF2">
    <property type="entry name" value="LIPOPOLYSACCHARIDE CHOLINEPHOSPHOTRANSFERASE LICD"/>
    <property type="match status" value="1"/>
</dbReference>
<evidence type="ECO:0000256" key="1">
    <source>
        <dbReference type="SAM" id="Coils"/>
    </source>
</evidence>
<keyword evidence="1" id="KW-0175">Coiled coil</keyword>
<accession>A0ABQ8URN3</accession>
<evidence type="ECO:0000259" key="3">
    <source>
        <dbReference type="Pfam" id="PF04991"/>
    </source>
</evidence>
<evidence type="ECO:0000313" key="4">
    <source>
        <dbReference type="EMBL" id="KAJ4460190.1"/>
    </source>
</evidence>
<evidence type="ECO:0000313" key="5">
    <source>
        <dbReference type="Proteomes" id="UP001141327"/>
    </source>
</evidence>
<protein>
    <recommendedName>
        <fullName evidence="3">LicD/FKTN/FKRP nucleotidyltransferase domain-containing protein</fullName>
    </recommendedName>
</protein>
<dbReference type="Pfam" id="PF04991">
    <property type="entry name" value="LicD"/>
    <property type="match status" value="1"/>
</dbReference>
<feature type="domain" description="LicD/FKTN/FKRP nucleotidyltransferase" evidence="3">
    <location>
        <begin position="437"/>
        <end position="463"/>
    </location>
</feature>
<dbReference type="PANTHER" id="PTHR43404">
    <property type="entry name" value="LIPOPOLYSACCHARIDE CHOLINEPHOSPHOTRANSFERASE LICD"/>
    <property type="match status" value="1"/>
</dbReference>
<feature type="coiled-coil region" evidence="1">
    <location>
        <begin position="145"/>
        <end position="176"/>
    </location>
</feature>
<feature type="compositionally biased region" description="Low complexity" evidence="2">
    <location>
        <begin position="698"/>
        <end position="709"/>
    </location>
</feature>
<reference evidence="4" key="1">
    <citation type="journal article" date="2022" name="bioRxiv">
        <title>Genomics of Preaxostyla Flagellates Illuminates Evolutionary Transitions and the Path Towards Mitochondrial Loss.</title>
        <authorList>
            <person name="Novak L.V.F."/>
            <person name="Treitli S.C."/>
            <person name="Pyrih J."/>
            <person name="Halakuc P."/>
            <person name="Pipaliya S.V."/>
            <person name="Vacek V."/>
            <person name="Brzon O."/>
            <person name="Soukal P."/>
            <person name="Eme L."/>
            <person name="Dacks J.B."/>
            <person name="Karnkowska A."/>
            <person name="Elias M."/>
            <person name="Hampl V."/>
        </authorList>
    </citation>
    <scope>NUCLEOTIDE SEQUENCE</scope>
    <source>
        <strain evidence="4">RCP-MX</strain>
    </source>
</reference>
<sequence>MVDSEMVLFTCASLGIGKVKFAGPSSRPGSRGSSPPRFYAAPSNLPFRTIDSIRQKTRTEIAMHETAISYMEAQQRAAAKNFTVLMAENNRWVDELTAKLKTFSDHFSSVAVATPDSEAMHALQLTAETLKREMSLSAITTKLSADGLDEQIRDELAEMRRENEAMIARLREQSHSLQIDHHRAQIALETSRSVAAETIRGLREKLAHYESHQQVVDVEQTFTPKDEDPITGGIPDPASSLVIPSLLYLTGDPLQVSAWLRLNSGFAVMNAATEVEAYSKLFVTGGLLVPPQLQPLSLRYFPFDMCDAPCCEVVIAHEEGAPLLVCRPGATHCDKSGCGANLHPRLSLPHDLATGWHRMFRFGADQCPGELEELFVSRTLKMAEDALVHHWARPLVEIGARTFLPDVPSDQRWMAEEMAYRSATFLQLLEFPVITFAGTLLGAVRHHGNIPWDDDIDFLMPQAVIPKLDPLLGTLKKTLGLEFLYKDNPYLYRISVPGRPKLAGRNFTSPFTDVFPLFSYVYNQSAEDQMTFIHDFEEITSDSVYFEEITSESRPLNYTHHFGTYRRPPYKRSDLFPIRYLPYNHHYLPVPRNQDRFLAFLGADALVTCISRTWNHVLDRLEPAPAGYRRSCASLSPYFPLVHPVEPRPLDALLVRTFTERAVAAIRNLQALGRAPAWLGVLLGDPGITLPGPRKPTPSAQPSEEAAAPEQKKQQPEAADQPVAGSQPPVVAPGGVANTASPSSPSERSPPGPLAFFLCGESTPQAAQVRHPLPRAGLPNCVLYAQLLPAEFAQRACESPLSRPELPQALTAHLHFFGLPEGLPARLDAARSFGDALRPAGPTASDASPARPIADGSAAKPTGMRNGEGSEQSAVRR</sequence>
<comment type="caution">
    <text evidence="4">The sequence shown here is derived from an EMBL/GenBank/DDBJ whole genome shotgun (WGS) entry which is preliminary data.</text>
</comment>
<name>A0ABQ8URN3_9EUKA</name>
<feature type="region of interest" description="Disordered" evidence="2">
    <location>
        <begin position="838"/>
        <end position="877"/>
    </location>
</feature>
<dbReference type="InterPro" id="IPR007074">
    <property type="entry name" value="LicD/FKTN/FKRP_NTP_transf"/>
</dbReference>
<keyword evidence="5" id="KW-1185">Reference proteome</keyword>